<gene>
    <name evidence="1" type="ORF">C7B43_12665</name>
</gene>
<dbReference type="EMBL" id="PXYT01000030">
    <property type="protein sequence ID" value="PSR27015.1"/>
    <property type="molecule type" value="Genomic_DNA"/>
</dbReference>
<name>A0A2T2WXP6_9FIRM</name>
<evidence type="ECO:0000313" key="2">
    <source>
        <dbReference type="Proteomes" id="UP000242699"/>
    </source>
</evidence>
<reference evidence="1 2" key="1">
    <citation type="journal article" date="2014" name="BMC Genomics">
        <title>Comparison of environmental and isolate Sulfobacillus genomes reveals diverse carbon, sulfur, nitrogen, and hydrogen metabolisms.</title>
        <authorList>
            <person name="Justice N.B."/>
            <person name="Norman A."/>
            <person name="Brown C.T."/>
            <person name="Singh A."/>
            <person name="Thomas B.C."/>
            <person name="Banfield J.F."/>
        </authorList>
    </citation>
    <scope>NUCLEOTIDE SEQUENCE [LARGE SCALE GENOMIC DNA]</scope>
    <source>
        <strain evidence="1">AMDSBA1</strain>
    </source>
</reference>
<protein>
    <submittedName>
        <fullName evidence="1">Uncharacterized protein</fullName>
    </submittedName>
</protein>
<accession>A0A2T2WXP6</accession>
<comment type="caution">
    <text evidence="1">The sequence shown here is derived from an EMBL/GenBank/DDBJ whole genome shotgun (WGS) entry which is preliminary data.</text>
</comment>
<evidence type="ECO:0000313" key="1">
    <source>
        <dbReference type="EMBL" id="PSR27015.1"/>
    </source>
</evidence>
<sequence length="123" mass="12860">MRTINPPGPIPDGPMLGYAATSRSAGAVRSGSRLVTPATIADRISPILTTVVVRSNGNAGGTGGTAREVFKAVRVRKTRCAMRPRPFSRISAGGRNSSGSRAQMSAARAVLVAFGHIQNRYPL</sequence>
<dbReference type="Proteomes" id="UP000242699">
    <property type="component" value="Unassembled WGS sequence"/>
</dbReference>
<proteinExistence type="predicted"/>
<dbReference type="AlphaFoldDB" id="A0A2T2WXP6"/>
<organism evidence="1 2">
    <name type="scientific">Sulfobacillus benefaciens</name>
    <dbReference type="NCBI Taxonomy" id="453960"/>
    <lineage>
        <taxon>Bacteria</taxon>
        <taxon>Bacillati</taxon>
        <taxon>Bacillota</taxon>
        <taxon>Clostridia</taxon>
        <taxon>Eubacteriales</taxon>
        <taxon>Clostridiales Family XVII. Incertae Sedis</taxon>
        <taxon>Sulfobacillus</taxon>
    </lineage>
</organism>